<dbReference type="InterPro" id="IPR000719">
    <property type="entry name" value="Prot_kinase_dom"/>
</dbReference>
<reference evidence="3 4" key="1">
    <citation type="journal article" date="2008" name="Nature">
        <title>The genome of Laccaria bicolor provides insights into mycorrhizal symbiosis.</title>
        <authorList>
            <person name="Martin F."/>
            <person name="Aerts A."/>
            <person name="Ahren D."/>
            <person name="Brun A."/>
            <person name="Danchin E.G.J."/>
            <person name="Duchaussoy F."/>
            <person name="Gibon J."/>
            <person name="Kohler A."/>
            <person name="Lindquist E."/>
            <person name="Pereda V."/>
            <person name="Salamov A."/>
            <person name="Shapiro H.J."/>
            <person name="Wuyts J."/>
            <person name="Blaudez D."/>
            <person name="Buee M."/>
            <person name="Brokstein P."/>
            <person name="Canbaeck B."/>
            <person name="Cohen D."/>
            <person name="Courty P.E."/>
            <person name="Coutinho P.M."/>
            <person name="Delaruelle C."/>
            <person name="Detter J.C."/>
            <person name="Deveau A."/>
            <person name="DiFazio S."/>
            <person name="Duplessis S."/>
            <person name="Fraissinet-Tachet L."/>
            <person name="Lucic E."/>
            <person name="Frey-Klett P."/>
            <person name="Fourrey C."/>
            <person name="Feussner I."/>
            <person name="Gay G."/>
            <person name="Grimwood J."/>
            <person name="Hoegger P.J."/>
            <person name="Jain P."/>
            <person name="Kilaru S."/>
            <person name="Labbe J."/>
            <person name="Lin Y.C."/>
            <person name="Legue V."/>
            <person name="Le Tacon F."/>
            <person name="Marmeisse R."/>
            <person name="Melayah D."/>
            <person name="Montanini B."/>
            <person name="Muratet M."/>
            <person name="Nehls U."/>
            <person name="Niculita-Hirzel H."/>
            <person name="Oudot-Le Secq M.P."/>
            <person name="Peter M."/>
            <person name="Quesneville H."/>
            <person name="Rajashekar B."/>
            <person name="Reich M."/>
            <person name="Rouhier N."/>
            <person name="Schmutz J."/>
            <person name="Yin T."/>
            <person name="Chalot M."/>
            <person name="Henrissat B."/>
            <person name="Kuees U."/>
            <person name="Lucas S."/>
            <person name="Van de Peer Y."/>
            <person name="Podila G.K."/>
            <person name="Polle A."/>
            <person name="Pukkila P.J."/>
            <person name="Richardson P.M."/>
            <person name="Rouze P."/>
            <person name="Sanders I.R."/>
            <person name="Stajich J.E."/>
            <person name="Tunlid A."/>
            <person name="Tuskan G."/>
            <person name="Grigoriev I.V."/>
        </authorList>
    </citation>
    <scope>NUCLEOTIDE SEQUENCE [LARGE SCALE GENOMIC DNA]</scope>
    <source>
        <strain evidence="4">S238N-H82 / ATCC MYA-4686</strain>
    </source>
</reference>
<dbReference type="Gene3D" id="1.10.510.10">
    <property type="entry name" value="Transferase(Phosphotransferase) domain 1"/>
    <property type="match status" value="1"/>
</dbReference>
<dbReference type="OrthoDB" id="1405469at2759"/>
<dbReference type="InParanoid" id="B0E447"/>
<feature type="region of interest" description="Disordered" evidence="1">
    <location>
        <begin position="30"/>
        <end position="61"/>
    </location>
</feature>
<protein>
    <submittedName>
        <fullName evidence="3">Predicted protein</fullName>
    </submittedName>
</protein>
<evidence type="ECO:0000259" key="2">
    <source>
        <dbReference type="PROSITE" id="PS50011"/>
    </source>
</evidence>
<dbReference type="KEGG" id="lbc:LACBIDRAFT_336005"/>
<dbReference type="Proteomes" id="UP000001194">
    <property type="component" value="Unassembled WGS sequence"/>
</dbReference>
<dbReference type="GO" id="GO:0005524">
    <property type="term" value="F:ATP binding"/>
    <property type="evidence" value="ECO:0007669"/>
    <property type="project" value="InterPro"/>
</dbReference>
<dbReference type="EMBL" id="DS547306">
    <property type="protein sequence ID" value="EDQ98383.1"/>
    <property type="molecule type" value="Genomic_DNA"/>
</dbReference>
<organism evidence="4">
    <name type="scientific">Laccaria bicolor (strain S238N-H82 / ATCC MYA-4686)</name>
    <name type="common">Bicoloured deceiver</name>
    <name type="synonym">Laccaria laccata var. bicolor</name>
    <dbReference type="NCBI Taxonomy" id="486041"/>
    <lineage>
        <taxon>Eukaryota</taxon>
        <taxon>Fungi</taxon>
        <taxon>Dikarya</taxon>
        <taxon>Basidiomycota</taxon>
        <taxon>Agaricomycotina</taxon>
        <taxon>Agaricomycetes</taxon>
        <taxon>Agaricomycetidae</taxon>
        <taxon>Agaricales</taxon>
        <taxon>Agaricineae</taxon>
        <taxon>Hydnangiaceae</taxon>
        <taxon>Laccaria</taxon>
    </lineage>
</organism>
<dbReference type="STRING" id="486041.B0E447"/>
<dbReference type="InterPro" id="IPR011009">
    <property type="entry name" value="Kinase-like_dom_sf"/>
</dbReference>
<dbReference type="PROSITE" id="PS50011">
    <property type="entry name" value="PROTEIN_KINASE_DOM"/>
    <property type="match status" value="1"/>
</dbReference>
<evidence type="ECO:0000313" key="4">
    <source>
        <dbReference type="Proteomes" id="UP000001194"/>
    </source>
</evidence>
<feature type="compositionally biased region" description="Polar residues" evidence="1">
    <location>
        <begin position="158"/>
        <end position="172"/>
    </location>
</feature>
<feature type="domain" description="Protein kinase" evidence="2">
    <location>
        <begin position="1"/>
        <end position="249"/>
    </location>
</feature>
<sequence length="249" mass="27387">VLMQWAEGGSLDDFIDIRLGRKPSHIHFHAPGSTDADYELGTPAPPPLRRSGTPAHTLSASDLHSRSARIRAFRAFQRAGGAEGERQRERETRKRNGEWTAVHLLSADEVKGLFKDVVAGLGFLDDVMNADEYTIRPRAMLSDFGTSRDMINSTRLQRSGNTGTLEYTSPESLPSPHTGLLQQIDSKSDMWSLGMILHKLLFFKLPYRYAAEGDANGEAVTGGSRAGEGEKMDKLEREVLEYPGASGSL</sequence>
<feature type="non-terminal residue" evidence="3">
    <location>
        <position position="1"/>
    </location>
</feature>
<dbReference type="Pfam" id="PF00069">
    <property type="entry name" value="Pkinase"/>
    <property type="match status" value="1"/>
</dbReference>
<dbReference type="GO" id="GO:0004672">
    <property type="term" value="F:protein kinase activity"/>
    <property type="evidence" value="ECO:0007669"/>
    <property type="project" value="InterPro"/>
</dbReference>
<dbReference type="SUPFAM" id="SSF56112">
    <property type="entry name" value="Protein kinase-like (PK-like)"/>
    <property type="match status" value="1"/>
</dbReference>
<dbReference type="RefSeq" id="XP_001890965.1">
    <property type="nucleotide sequence ID" value="XM_001890930.1"/>
</dbReference>
<gene>
    <name evidence="3" type="ORF">LACBIDRAFT_336005</name>
</gene>
<feature type="region of interest" description="Disordered" evidence="1">
    <location>
        <begin position="158"/>
        <end position="177"/>
    </location>
</feature>
<dbReference type="GeneID" id="6086621"/>
<evidence type="ECO:0000256" key="1">
    <source>
        <dbReference type="SAM" id="MobiDB-lite"/>
    </source>
</evidence>
<keyword evidence="4" id="KW-1185">Reference proteome</keyword>
<evidence type="ECO:0000313" key="3">
    <source>
        <dbReference type="EMBL" id="EDQ98383.1"/>
    </source>
</evidence>
<name>B0E447_LACBS</name>
<dbReference type="AlphaFoldDB" id="B0E447"/>
<accession>B0E447</accession>
<proteinExistence type="predicted"/>
<dbReference type="HOGENOM" id="CLU_1117975_0_0_1"/>